<dbReference type="InterPro" id="IPR011757">
    <property type="entry name" value="Lytic_transglycosylase_MltB"/>
</dbReference>
<name>A0ABQ3I792_9BACT</name>
<dbReference type="InterPro" id="IPR043426">
    <property type="entry name" value="MltB-like"/>
</dbReference>
<dbReference type="Pfam" id="PF13406">
    <property type="entry name" value="SLT_2"/>
    <property type="match status" value="1"/>
</dbReference>
<dbReference type="InterPro" id="IPR031304">
    <property type="entry name" value="SLT_2"/>
</dbReference>
<dbReference type="Gene3D" id="1.10.530.10">
    <property type="match status" value="1"/>
</dbReference>
<dbReference type="PANTHER" id="PTHR30163">
    <property type="entry name" value="MEMBRANE-BOUND LYTIC MUREIN TRANSGLYCOSYLASE B"/>
    <property type="match status" value="1"/>
</dbReference>
<sequence>MRYTLTTIFLFCFAGLYAQVNTTEVEEFIKEYVKEHRADETKIRAILNEAQFQQEIIDKISRPAEGTMTWERYRKIFVTEERTQAGLEFWKKYQKEVRTVSEQTGVNEEIILGIIGVETYFGRIMGTYRVLDALYTLGFGYPRRASFFKSELAKFLELTSKEKLDPLAIKGSYAGAMGFSQFMPSSYLAYAKSFKDDGSADLISDPADAIASVANYLKVHRWQQGEPVATKATFTRKVTNLNKQVIKPKNKLSDYTALGIKPAANHIPGSTPATLVILDNESDKEHWYGFYNFYVITRYNRSPMYAMAVYQLAEAMKSKKDW</sequence>
<feature type="chain" id="PRO_5046572675" evidence="1">
    <location>
        <begin position="19"/>
        <end position="322"/>
    </location>
</feature>
<feature type="domain" description="Transglycosylase SLT" evidence="2">
    <location>
        <begin position="23"/>
        <end position="314"/>
    </location>
</feature>
<dbReference type="CDD" id="cd13399">
    <property type="entry name" value="Slt35-like"/>
    <property type="match status" value="1"/>
</dbReference>
<evidence type="ECO:0000259" key="2">
    <source>
        <dbReference type="Pfam" id="PF13406"/>
    </source>
</evidence>
<evidence type="ECO:0000256" key="1">
    <source>
        <dbReference type="SAM" id="SignalP"/>
    </source>
</evidence>
<proteinExistence type="predicted"/>
<evidence type="ECO:0000313" key="4">
    <source>
        <dbReference type="Proteomes" id="UP000658258"/>
    </source>
</evidence>
<dbReference type="PANTHER" id="PTHR30163:SF9">
    <property type="entry name" value="MEMBRANE-BOUND LYTIC MUREIN TRANSGLYCOSYLASE B"/>
    <property type="match status" value="1"/>
</dbReference>
<dbReference type="NCBIfam" id="TIGR02282">
    <property type="entry name" value="MltB"/>
    <property type="match status" value="1"/>
</dbReference>
<dbReference type="EMBL" id="BNAG01000002">
    <property type="protein sequence ID" value="GHE60805.1"/>
    <property type="molecule type" value="Genomic_DNA"/>
</dbReference>
<reference evidence="4" key="1">
    <citation type="journal article" date="2019" name="Int. J. Syst. Evol. Microbiol.">
        <title>The Global Catalogue of Microorganisms (GCM) 10K type strain sequencing project: providing services to taxonomists for standard genome sequencing and annotation.</title>
        <authorList>
            <consortium name="The Broad Institute Genomics Platform"/>
            <consortium name="The Broad Institute Genome Sequencing Center for Infectious Disease"/>
            <person name="Wu L."/>
            <person name="Ma J."/>
        </authorList>
    </citation>
    <scope>NUCLEOTIDE SEQUENCE [LARGE SCALE GENOMIC DNA]</scope>
    <source>
        <strain evidence="4">CGMCC 1.15111</strain>
    </source>
</reference>
<feature type="signal peptide" evidence="1">
    <location>
        <begin position="1"/>
        <end position="18"/>
    </location>
</feature>
<keyword evidence="1" id="KW-0732">Signal</keyword>
<dbReference type="SUPFAM" id="SSF53955">
    <property type="entry name" value="Lysozyme-like"/>
    <property type="match status" value="1"/>
</dbReference>
<dbReference type="Gene3D" id="1.10.8.350">
    <property type="entry name" value="Bacterial muramidase"/>
    <property type="match status" value="1"/>
</dbReference>
<dbReference type="RefSeq" id="WP_189629579.1">
    <property type="nucleotide sequence ID" value="NZ_BNAG01000002.1"/>
</dbReference>
<accession>A0ABQ3I792</accession>
<comment type="caution">
    <text evidence="3">The sequence shown here is derived from an EMBL/GenBank/DDBJ whole genome shotgun (WGS) entry which is preliminary data.</text>
</comment>
<organism evidence="3 4">
    <name type="scientific">Roseivirga thermotolerans</name>
    <dbReference type="NCBI Taxonomy" id="1758176"/>
    <lineage>
        <taxon>Bacteria</taxon>
        <taxon>Pseudomonadati</taxon>
        <taxon>Bacteroidota</taxon>
        <taxon>Cytophagia</taxon>
        <taxon>Cytophagales</taxon>
        <taxon>Roseivirgaceae</taxon>
        <taxon>Roseivirga</taxon>
    </lineage>
</organism>
<keyword evidence="4" id="KW-1185">Reference proteome</keyword>
<dbReference type="Proteomes" id="UP000658258">
    <property type="component" value="Unassembled WGS sequence"/>
</dbReference>
<evidence type="ECO:0000313" key="3">
    <source>
        <dbReference type="EMBL" id="GHE60805.1"/>
    </source>
</evidence>
<dbReference type="InterPro" id="IPR023346">
    <property type="entry name" value="Lysozyme-like_dom_sf"/>
</dbReference>
<protein>
    <submittedName>
        <fullName evidence="3">Murein transglycosylase</fullName>
    </submittedName>
</protein>
<gene>
    <name evidence="3" type="ORF">GCM10011340_14640</name>
</gene>